<dbReference type="RefSeq" id="WP_143241479.1">
    <property type="nucleotide sequence ID" value="NZ_NFLW01000006.1"/>
</dbReference>
<reference evidence="2" key="1">
    <citation type="submission" date="2017-04" db="EMBL/GenBank/DDBJ databases">
        <title>Function of individual gut microbiota members based on whole genome sequencing of pure cultures obtained from chicken caecum.</title>
        <authorList>
            <person name="Medvecky M."/>
            <person name="Cejkova D."/>
            <person name="Polansky O."/>
            <person name="Karasova D."/>
            <person name="Kubasova T."/>
            <person name="Cizek A."/>
            <person name="Rychlik I."/>
        </authorList>
    </citation>
    <scope>NUCLEOTIDE SEQUENCE [LARGE SCALE GENOMIC DNA]</scope>
    <source>
        <strain evidence="2">An109</strain>
    </source>
</reference>
<proteinExistence type="predicted"/>
<accession>A0A1Y4VRN7</accession>
<dbReference type="PROSITE" id="PS51257">
    <property type="entry name" value="PROKAR_LIPOPROTEIN"/>
    <property type="match status" value="1"/>
</dbReference>
<gene>
    <name evidence="1" type="ORF">B5E52_04500</name>
</gene>
<comment type="caution">
    <text evidence="1">The sequence shown here is derived from an EMBL/GenBank/DDBJ whole genome shotgun (WGS) entry which is preliminary data.</text>
</comment>
<evidence type="ECO:0008006" key="3">
    <source>
        <dbReference type="Google" id="ProtNLM"/>
    </source>
</evidence>
<sequence length="335" mass="39695">MKIYISILFIVLLFSCSDKKEIRIQYIGDVELEYSNFDEYHLDSLKILYPTGIHSFKKHLLLIEPKNNPTISFWSMDNLEYEFSSGYKGGGPDELIHPRADYFTISDSSFYILDSNIEREMIISNDSVIHIISNIPILIPDAINQMVHLDSCYIMSGLTSGKGKEHLMYRQGEEYTEFGHYINDEHLLNEELAIYNYKFIAGIKGHNEIFDFYQYRNLIRRYDIQGNLKEEIQLRGIPERDNSFDKLRDGTIQPYRGYLFVTDDYIYSLYYENISNNQLYAEEIIPELQIWDWNGYLIRRIRFNHSFSRFTVANGRIYALNTRQPYTIYVYEIGK</sequence>
<dbReference type="Pfam" id="PF15869">
    <property type="entry name" value="TolB_like"/>
    <property type="match status" value="1"/>
</dbReference>
<evidence type="ECO:0000313" key="2">
    <source>
        <dbReference type="Proteomes" id="UP000196036"/>
    </source>
</evidence>
<evidence type="ECO:0000313" key="1">
    <source>
        <dbReference type="EMBL" id="OUQ72651.1"/>
    </source>
</evidence>
<dbReference type="Proteomes" id="UP000196036">
    <property type="component" value="Unassembled WGS sequence"/>
</dbReference>
<protein>
    <recommendedName>
        <fullName evidence="3">6-bladed beta-propeller</fullName>
    </recommendedName>
</protein>
<dbReference type="SUPFAM" id="SSF63825">
    <property type="entry name" value="YWTD domain"/>
    <property type="match status" value="1"/>
</dbReference>
<dbReference type="EMBL" id="NFLW01000006">
    <property type="protein sequence ID" value="OUQ72651.1"/>
    <property type="molecule type" value="Genomic_DNA"/>
</dbReference>
<organism evidence="1 2">
    <name type="scientific">Bacteroides xylanisolvens</name>
    <dbReference type="NCBI Taxonomy" id="371601"/>
    <lineage>
        <taxon>Bacteria</taxon>
        <taxon>Pseudomonadati</taxon>
        <taxon>Bacteroidota</taxon>
        <taxon>Bacteroidia</taxon>
        <taxon>Bacteroidales</taxon>
        <taxon>Bacteroidaceae</taxon>
        <taxon>Bacteroides</taxon>
    </lineage>
</organism>
<dbReference type="AlphaFoldDB" id="A0A1Y4VRN7"/>
<name>A0A1Y4VRN7_9BACE</name>